<proteinExistence type="predicted"/>
<sequence length="488" mass="54149">MTDDGIVLVMEAAQPGGSSSLHAICRRHDHAPDGQSERSARDYSGEPVGRHSLMETAYAQRVLQCVSRVHEVGWVHCDIKPCHFMRFANGDLKLVDFGAASKIGSFVPLQGHHSRRYCSPEQAAAAQRDLTARFRADPSHDVWAAGLVLYELFCGIPLFGEDVQYYEIARGVTLPHDAVLSEAHKRLLGRMVQTNGERRPCAAELLCKNVFSLADDTVQRRQVEVAAFFANPKNDLKLMKEIKDLLSAFSHKKREVMPAARLSDVQQLLEADLLPRIIAFSGHGSITGTLLFEEESFGHHIWRQPTADALVSLLCPQNAPELLGILLNACRSERIAREIQSQLPHLSVVCWRGLAADAAAKAFSKGFYTALAEGMQVPITTAFDAGRASLLRAGYKEGDPEDYLHPSSHMHRNPEWHQRPAEVEGWERMGELDRRRAKEAVMRACPGCCPPVHGEVILVAAPRPPSRLQLTQGRKSKSANDLRCIRDD</sequence>
<evidence type="ECO:0000313" key="3">
    <source>
        <dbReference type="EMBL" id="CAE0119761.1"/>
    </source>
</evidence>
<feature type="compositionally biased region" description="Basic and acidic residues" evidence="1">
    <location>
        <begin position="478"/>
        <end position="488"/>
    </location>
</feature>
<feature type="region of interest" description="Disordered" evidence="1">
    <location>
        <begin position="468"/>
        <end position="488"/>
    </location>
</feature>
<dbReference type="PANTHER" id="PTHR44167:SF24">
    <property type="entry name" value="SERINE_THREONINE-PROTEIN KINASE CHK2"/>
    <property type="match status" value="1"/>
</dbReference>
<dbReference type="InterPro" id="IPR000719">
    <property type="entry name" value="Prot_kinase_dom"/>
</dbReference>
<dbReference type="EMBL" id="HBHX01036813">
    <property type="protein sequence ID" value="CAE0119761.1"/>
    <property type="molecule type" value="Transcribed_RNA"/>
</dbReference>
<name>A0A7S3B1C5_9EUKA</name>
<accession>A0A7S3B1C5</accession>
<organism evidence="3">
    <name type="scientific">Haptolina ericina</name>
    <dbReference type="NCBI Taxonomy" id="156174"/>
    <lineage>
        <taxon>Eukaryota</taxon>
        <taxon>Haptista</taxon>
        <taxon>Haptophyta</taxon>
        <taxon>Prymnesiophyceae</taxon>
        <taxon>Prymnesiales</taxon>
        <taxon>Prymnesiaceae</taxon>
        <taxon>Haptolina</taxon>
    </lineage>
</organism>
<feature type="domain" description="Protein kinase" evidence="2">
    <location>
        <begin position="1"/>
        <end position="211"/>
    </location>
</feature>
<protein>
    <recommendedName>
        <fullName evidence="2">Protein kinase domain-containing protein</fullName>
    </recommendedName>
</protein>
<dbReference type="PROSITE" id="PS50011">
    <property type="entry name" value="PROTEIN_KINASE_DOM"/>
    <property type="match status" value="1"/>
</dbReference>
<dbReference type="SMART" id="SM00220">
    <property type="entry name" value="S_TKc"/>
    <property type="match status" value="1"/>
</dbReference>
<dbReference type="SUPFAM" id="SSF56112">
    <property type="entry name" value="Protein kinase-like (PK-like)"/>
    <property type="match status" value="1"/>
</dbReference>
<dbReference type="GO" id="GO:0004674">
    <property type="term" value="F:protein serine/threonine kinase activity"/>
    <property type="evidence" value="ECO:0007669"/>
    <property type="project" value="TreeGrafter"/>
</dbReference>
<dbReference type="AlphaFoldDB" id="A0A7S3B1C5"/>
<gene>
    <name evidence="3" type="ORF">HERI1096_LOCUS20462</name>
</gene>
<dbReference type="GO" id="GO:0044773">
    <property type="term" value="P:mitotic DNA damage checkpoint signaling"/>
    <property type="evidence" value="ECO:0007669"/>
    <property type="project" value="TreeGrafter"/>
</dbReference>
<dbReference type="GO" id="GO:0005634">
    <property type="term" value="C:nucleus"/>
    <property type="evidence" value="ECO:0007669"/>
    <property type="project" value="TreeGrafter"/>
</dbReference>
<dbReference type="InterPro" id="IPR011009">
    <property type="entry name" value="Kinase-like_dom_sf"/>
</dbReference>
<evidence type="ECO:0000259" key="2">
    <source>
        <dbReference type="PROSITE" id="PS50011"/>
    </source>
</evidence>
<dbReference type="PANTHER" id="PTHR44167">
    <property type="entry name" value="OVARIAN-SPECIFIC SERINE/THREONINE-PROTEIN KINASE LOK-RELATED"/>
    <property type="match status" value="1"/>
</dbReference>
<reference evidence="3" key="1">
    <citation type="submission" date="2021-01" db="EMBL/GenBank/DDBJ databases">
        <authorList>
            <person name="Corre E."/>
            <person name="Pelletier E."/>
            <person name="Niang G."/>
            <person name="Scheremetjew M."/>
            <person name="Finn R."/>
            <person name="Kale V."/>
            <person name="Holt S."/>
            <person name="Cochrane G."/>
            <person name="Meng A."/>
            <person name="Brown T."/>
            <person name="Cohen L."/>
        </authorList>
    </citation>
    <scope>NUCLEOTIDE SEQUENCE</scope>
    <source>
        <strain evidence="3">CCMP281</strain>
    </source>
</reference>
<dbReference type="GO" id="GO:0005524">
    <property type="term" value="F:ATP binding"/>
    <property type="evidence" value="ECO:0007669"/>
    <property type="project" value="InterPro"/>
</dbReference>
<dbReference type="Pfam" id="PF00069">
    <property type="entry name" value="Pkinase"/>
    <property type="match status" value="1"/>
</dbReference>
<dbReference type="Gene3D" id="1.10.510.10">
    <property type="entry name" value="Transferase(Phosphotransferase) domain 1"/>
    <property type="match status" value="1"/>
</dbReference>
<evidence type="ECO:0000256" key="1">
    <source>
        <dbReference type="SAM" id="MobiDB-lite"/>
    </source>
</evidence>